<dbReference type="InterPro" id="IPR001304">
    <property type="entry name" value="C-type_lectin-like"/>
</dbReference>
<dbReference type="Pfam" id="PF00059">
    <property type="entry name" value="Lectin_C"/>
    <property type="match status" value="1"/>
</dbReference>
<feature type="compositionally biased region" description="Low complexity" evidence="1">
    <location>
        <begin position="103"/>
        <end position="125"/>
    </location>
</feature>
<keyword evidence="4" id="KW-1185">Reference proteome</keyword>
<dbReference type="AlphaFoldDB" id="A0A8B8ASX3"/>
<dbReference type="InterPro" id="IPR016186">
    <property type="entry name" value="C-type_lectin-like/link_sf"/>
</dbReference>
<dbReference type="SUPFAM" id="SSF56436">
    <property type="entry name" value="C-type lectin-like"/>
    <property type="match status" value="1"/>
</dbReference>
<feature type="compositionally biased region" description="Polar residues" evidence="1">
    <location>
        <begin position="132"/>
        <end position="144"/>
    </location>
</feature>
<dbReference type="InterPro" id="IPR050111">
    <property type="entry name" value="C-type_lectin/snaclec_domain"/>
</dbReference>
<feature type="chain" id="PRO_5034325649" evidence="2">
    <location>
        <begin position="22"/>
        <end position="277"/>
    </location>
</feature>
<dbReference type="InterPro" id="IPR045860">
    <property type="entry name" value="Snake_toxin-like_sf"/>
</dbReference>
<dbReference type="CDD" id="cd00117">
    <property type="entry name" value="TFP"/>
    <property type="match status" value="1"/>
</dbReference>
<dbReference type="Gene3D" id="2.10.60.10">
    <property type="entry name" value="CD59"/>
    <property type="match status" value="1"/>
</dbReference>
<evidence type="ECO:0000313" key="5">
    <source>
        <dbReference type="RefSeq" id="XP_022294176.1"/>
    </source>
</evidence>
<reference evidence="5" key="1">
    <citation type="submission" date="2025-08" db="UniProtKB">
        <authorList>
            <consortium name="RefSeq"/>
        </authorList>
    </citation>
    <scope>IDENTIFICATION</scope>
    <source>
        <tissue evidence="5">Whole sample</tissue>
    </source>
</reference>
<organism evidence="4 5">
    <name type="scientific">Crassostrea virginica</name>
    <name type="common">Eastern oyster</name>
    <dbReference type="NCBI Taxonomy" id="6565"/>
    <lineage>
        <taxon>Eukaryota</taxon>
        <taxon>Metazoa</taxon>
        <taxon>Spiralia</taxon>
        <taxon>Lophotrochozoa</taxon>
        <taxon>Mollusca</taxon>
        <taxon>Bivalvia</taxon>
        <taxon>Autobranchia</taxon>
        <taxon>Pteriomorphia</taxon>
        <taxon>Ostreida</taxon>
        <taxon>Ostreoidea</taxon>
        <taxon>Ostreidae</taxon>
        <taxon>Crassostrea</taxon>
    </lineage>
</organism>
<dbReference type="PROSITE" id="PS50041">
    <property type="entry name" value="C_TYPE_LECTIN_2"/>
    <property type="match status" value="1"/>
</dbReference>
<dbReference type="InterPro" id="IPR016054">
    <property type="entry name" value="LY6_UPA_recep-like"/>
</dbReference>
<dbReference type="SMART" id="SM00034">
    <property type="entry name" value="CLECT"/>
    <property type="match status" value="1"/>
</dbReference>
<protein>
    <submittedName>
        <fullName evidence="5">Uncharacterized protein LOC111104486</fullName>
    </submittedName>
</protein>
<name>A0A8B8ASX3_CRAVI</name>
<dbReference type="KEGG" id="cvn:111104486"/>
<sequence length="277" mass="31279">MGLHNVQALCLLIFFLAKGDGLRCYSCSLVGDPQACHNTTRCEAGKLCVVTETIDDAFNLNFRLGCVAEQDCINTLRRSSDVKRSLREQCCRENLCNRGYPGTLTTRPTTPKSTAAPTSSHVTTTHPHHSPLAQSPNHTITPSHQPIDISNRCPHGHSLDGYCYVPSLKYGQQSSKVSRQDADKFCRSHQMMLPSIHSQDENNFLHRLMEGNTFWLGLDDVHWNDGTAFNFNMWNSDSYHNTHNKTCVVMDSSNEWKAESCHVHHYFVCKRKLQLPS</sequence>
<evidence type="ECO:0000259" key="3">
    <source>
        <dbReference type="PROSITE" id="PS50041"/>
    </source>
</evidence>
<dbReference type="Pfam" id="PF00021">
    <property type="entry name" value="UPAR_LY6"/>
    <property type="match status" value="1"/>
</dbReference>
<feature type="domain" description="C-type lectin" evidence="3">
    <location>
        <begin position="159"/>
        <end position="270"/>
    </location>
</feature>
<feature type="region of interest" description="Disordered" evidence="1">
    <location>
        <begin position="102"/>
        <end position="148"/>
    </location>
</feature>
<keyword evidence="2" id="KW-0732">Signal</keyword>
<dbReference type="Proteomes" id="UP000694844">
    <property type="component" value="Chromosome 7"/>
</dbReference>
<dbReference type="PANTHER" id="PTHR22803">
    <property type="entry name" value="MANNOSE, PHOSPHOLIPASE, LECTIN RECEPTOR RELATED"/>
    <property type="match status" value="1"/>
</dbReference>
<dbReference type="GeneID" id="111104486"/>
<proteinExistence type="predicted"/>
<evidence type="ECO:0000256" key="2">
    <source>
        <dbReference type="SAM" id="SignalP"/>
    </source>
</evidence>
<dbReference type="Gene3D" id="3.10.100.10">
    <property type="entry name" value="Mannose-Binding Protein A, subunit A"/>
    <property type="match status" value="1"/>
</dbReference>
<feature type="signal peptide" evidence="2">
    <location>
        <begin position="1"/>
        <end position="21"/>
    </location>
</feature>
<dbReference type="CDD" id="cd00037">
    <property type="entry name" value="CLECT"/>
    <property type="match status" value="1"/>
</dbReference>
<dbReference type="RefSeq" id="XP_022294176.1">
    <property type="nucleotide sequence ID" value="XM_022438468.1"/>
</dbReference>
<evidence type="ECO:0000313" key="4">
    <source>
        <dbReference type="Proteomes" id="UP000694844"/>
    </source>
</evidence>
<accession>A0A8B8ASX3</accession>
<dbReference type="OrthoDB" id="7357196at2759"/>
<dbReference type="InterPro" id="IPR016187">
    <property type="entry name" value="CTDL_fold"/>
</dbReference>
<dbReference type="SUPFAM" id="SSF57302">
    <property type="entry name" value="Snake toxin-like"/>
    <property type="match status" value="1"/>
</dbReference>
<evidence type="ECO:0000256" key="1">
    <source>
        <dbReference type="SAM" id="MobiDB-lite"/>
    </source>
</evidence>
<gene>
    <name evidence="5" type="primary">LOC111104486</name>
</gene>